<keyword evidence="1 2" id="KW-0808">Transferase</keyword>
<proteinExistence type="predicted"/>
<accession>A0A438JL55</accession>
<name>A0A438JL55_VITVI</name>
<dbReference type="GO" id="GO:1901135">
    <property type="term" value="P:carbohydrate derivative metabolic process"/>
    <property type="evidence" value="ECO:0007669"/>
    <property type="project" value="UniProtKB-ARBA"/>
</dbReference>
<dbReference type="InterPro" id="IPR002213">
    <property type="entry name" value="UDP_glucos_trans"/>
</dbReference>
<evidence type="ECO:0000256" key="1">
    <source>
        <dbReference type="ARBA" id="ARBA00022679"/>
    </source>
</evidence>
<protein>
    <submittedName>
        <fullName evidence="2">Zeatin O-xylosyltransferase</fullName>
    </submittedName>
</protein>
<reference evidence="2 3" key="1">
    <citation type="journal article" date="2018" name="PLoS Genet.">
        <title>Population sequencing reveals clonal diversity and ancestral inbreeding in the grapevine cultivar Chardonnay.</title>
        <authorList>
            <person name="Roach M.J."/>
            <person name="Johnson D.L."/>
            <person name="Bohlmann J."/>
            <person name="van Vuuren H.J."/>
            <person name="Jones S.J."/>
            <person name="Pretorius I.S."/>
            <person name="Schmidt S.A."/>
            <person name="Borneman A.R."/>
        </authorList>
    </citation>
    <scope>NUCLEOTIDE SEQUENCE [LARGE SCALE GENOMIC DNA]</scope>
    <source>
        <strain evidence="3">cv. Chardonnay</strain>
        <tissue evidence="2">Leaf</tissue>
    </source>
</reference>
<dbReference type="Proteomes" id="UP000288805">
    <property type="component" value="Unassembled WGS sequence"/>
</dbReference>
<organism evidence="2 3">
    <name type="scientific">Vitis vinifera</name>
    <name type="common">Grape</name>
    <dbReference type="NCBI Taxonomy" id="29760"/>
    <lineage>
        <taxon>Eukaryota</taxon>
        <taxon>Viridiplantae</taxon>
        <taxon>Streptophyta</taxon>
        <taxon>Embryophyta</taxon>
        <taxon>Tracheophyta</taxon>
        <taxon>Spermatophyta</taxon>
        <taxon>Magnoliopsida</taxon>
        <taxon>eudicotyledons</taxon>
        <taxon>Gunneridae</taxon>
        <taxon>Pentapetalae</taxon>
        <taxon>rosids</taxon>
        <taxon>Vitales</taxon>
        <taxon>Vitaceae</taxon>
        <taxon>Viteae</taxon>
        <taxon>Vitis</taxon>
    </lineage>
</organism>
<dbReference type="Gene3D" id="3.40.50.2000">
    <property type="entry name" value="Glycogen Phosphorylase B"/>
    <property type="match status" value="1"/>
</dbReference>
<dbReference type="EMBL" id="QGNW01000037">
    <property type="protein sequence ID" value="RVX09693.1"/>
    <property type="molecule type" value="Genomic_DNA"/>
</dbReference>
<evidence type="ECO:0000313" key="3">
    <source>
        <dbReference type="Proteomes" id="UP000288805"/>
    </source>
</evidence>
<dbReference type="SUPFAM" id="SSF53756">
    <property type="entry name" value="UDP-Glycosyltransferase/glycogen phosphorylase"/>
    <property type="match status" value="1"/>
</dbReference>
<dbReference type="AlphaFoldDB" id="A0A438JL55"/>
<dbReference type="Pfam" id="PF00201">
    <property type="entry name" value="UDPGT"/>
    <property type="match status" value="1"/>
</dbReference>
<comment type="caution">
    <text evidence="2">The sequence shown here is derived from an EMBL/GenBank/DDBJ whole genome shotgun (WGS) entry which is preliminary data.</text>
</comment>
<gene>
    <name evidence="2" type="primary">ZOX1</name>
    <name evidence="2" type="ORF">CK203_012425</name>
</gene>
<dbReference type="GO" id="GO:0008194">
    <property type="term" value="F:UDP-glycosyltransferase activity"/>
    <property type="evidence" value="ECO:0007669"/>
    <property type="project" value="InterPro"/>
</dbReference>
<sequence>MGLGMVVRDWAPPLEILGHVSTGGFMSHCGWNSCMESITMGVPIGSMANALGPASEQSASPKKINGIKEGNDIRKRAVELVVPSGGQWMTEGLLAWSWILSLLILADKFICHIEAKNVLP</sequence>
<dbReference type="PANTHER" id="PTHR48044:SF22">
    <property type="entry name" value="GLYCOSYLTRANSFERASE"/>
    <property type="match status" value="1"/>
</dbReference>
<dbReference type="PANTHER" id="PTHR48044">
    <property type="entry name" value="GLYCOSYLTRANSFERASE"/>
    <property type="match status" value="1"/>
</dbReference>
<evidence type="ECO:0000313" key="2">
    <source>
        <dbReference type="EMBL" id="RVX09693.1"/>
    </source>
</evidence>